<gene>
    <name evidence="4" type="ORF">Tco025E_09244</name>
</gene>
<dbReference type="Proteomes" id="UP000284403">
    <property type="component" value="Unassembled WGS sequence"/>
</dbReference>
<proteinExistence type="predicted"/>
<evidence type="ECO:0000313" key="4">
    <source>
        <dbReference type="EMBL" id="RNE98400.1"/>
    </source>
</evidence>
<accession>A0A422MZ11</accession>
<dbReference type="GeneID" id="40322855"/>
<name>A0A422MZ11_9TRYP</name>
<dbReference type="InterPro" id="IPR046835">
    <property type="entry name" value="RHS_N"/>
</dbReference>
<dbReference type="InterPro" id="IPR006518">
    <property type="entry name" value="Trypano_RHS"/>
</dbReference>
<protein>
    <recommendedName>
        <fullName evidence="6">Retrotransposon hot spot (RHS) protein</fullName>
    </recommendedName>
</protein>
<evidence type="ECO:0000259" key="2">
    <source>
        <dbReference type="Pfam" id="PF20445"/>
    </source>
</evidence>
<dbReference type="NCBIfam" id="TIGR01631">
    <property type="entry name" value="Trypano_RHS"/>
    <property type="match status" value="1"/>
</dbReference>
<feature type="non-terminal residue" evidence="4">
    <location>
        <position position="253"/>
    </location>
</feature>
<reference evidence="4 5" key="1">
    <citation type="journal article" date="2018" name="BMC Genomics">
        <title>Genomic comparison of Trypanosoma conorhini and Trypanosoma rangeli to Trypanosoma cruzi strains of high and low virulence.</title>
        <authorList>
            <person name="Bradwell K.R."/>
            <person name="Koparde V.N."/>
            <person name="Matveyev A.V."/>
            <person name="Serrano M.G."/>
            <person name="Alves J.M."/>
            <person name="Parikh H."/>
            <person name="Huang B."/>
            <person name="Lee V."/>
            <person name="Espinosa-Alvarez O."/>
            <person name="Ortiz P.A."/>
            <person name="Costa-Martins A.G."/>
            <person name="Teixeira M.M."/>
            <person name="Buck G.A."/>
        </authorList>
    </citation>
    <scope>NUCLEOTIDE SEQUENCE [LARGE SCALE GENOMIC DNA]</scope>
    <source>
        <strain evidence="4 5">025E</strain>
    </source>
</reference>
<dbReference type="Pfam" id="PF24466">
    <property type="entry name" value="DUF7578"/>
    <property type="match status" value="1"/>
</dbReference>
<comment type="caution">
    <text evidence="4">The sequence shown here is derived from an EMBL/GenBank/DDBJ whole genome shotgun (WGS) entry which is preliminary data.</text>
</comment>
<dbReference type="InterPro" id="IPR056000">
    <property type="entry name" value="DUF7578"/>
</dbReference>
<dbReference type="EMBL" id="MKKU01001038">
    <property type="protein sequence ID" value="RNE98400.1"/>
    <property type="molecule type" value="Genomic_DNA"/>
</dbReference>
<evidence type="ECO:0008006" key="6">
    <source>
        <dbReference type="Google" id="ProtNLM"/>
    </source>
</evidence>
<feature type="region of interest" description="Disordered" evidence="1">
    <location>
        <begin position="1"/>
        <end position="31"/>
    </location>
</feature>
<dbReference type="OrthoDB" id="251532at2759"/>
<evidence type="ECO:0000313" key="5">
    <source>
        <dbReference type="Proteomes" id="UP000284403"/>
    </source>
</evidence>
<feature type="domain" description="Retrotransposon hot spot protein N-terminal" evidence="2">
    <location>
        <begin position="178"/>
        <end position="253"/>
    </location>
</feature>
<dbReference type="AlphaFoldDB" id="A0A422MZ11"/>
<dbReference type="RefSeq" id="XP_029223830.1">
    <property type="nucleotide sequence ID" value="XM_029376066.1"/>
</dbReference>
<sequence>MRSGGTRGRGPAAAFPVNPPAQRRRVEETPARQRWTLTSTVEEVLLEGLDAAEQMTLSDFIRRYVDPNFVLDEGRNVMMGVVIQWPEDCISDERLLGRILNSPAYQRLEDARNLHADARKLMEHEVGNLQHWKDFHQKDIVAAITRRKLNAALEVAEVLERAWRVKEIARRPLPEGFYDSVLKARWSHVLGFPEGEGEEEVAVRMEVKAGQAPAQSWEYKMQGTTLRPVNDAGQFTAPRPRLMVLTSEKGWPC</sequence>
<evidence type="ECO:0000256" key="1">
    <source>
        <dbReference type="SAM" id="MobiDB-lite"/>
    </source>
</evidence>
<organism evidence="4 5">
    <name type="scientific">Trypanosoma conorhini</name>
    <dbReference type="NCBI Taxonomy" id="83891"/>
    <lineage>
        <taxon>Eukaryota</taxon>
        <taxon>Discoba</taxon>
        <taxon>Euglenozoa</taxon>
        <taxon>Kinetoplastea</taxon>
        <taxon>Metakinetoplastina</taxon>
        <taxon>Trypanosomatida</taxon>
        <taxon>Trypanosomatidae</taxon>
        <taxon>Trypanosoma</taxon>
    </lineage>
</organism>
<dbReference type="Pfam" id="PF20445">
    <property type="entry name" value="RHS_N"/>
    <property type="match status" value="1"/>
</dbReference>
<feature type="domain" description="DUF7578" evidence="3">
    <location>
        <begin position="53"/>
        <end position="114"/>
    </location>
</feature>
<evidence type="ECO:0000259" key="3">
    <source>
        <dbReference type="Pfam" id="PF24466"/>
    </source>
</evidence>
<keyword evidence="5" id="KW-1185">Reference proteome</keyword>